<evidence type="ECO:0000313" key="2">
    <source>
        <dbReference type="EMBL" id="KGQ32004.1"/>
    </source>
</evidence>
<feature type="signal peptide" evidence="1">
    <location>
        <begin position="1"/>
        <end position="22"/>
    </location>
</feature>
<evidence type="ECO:0000256" key="1">
    <source>
        <dbReference type="SAM" id="SignalP"/>
    </source>
</evidence>
<proteinExistence type="predicted"/>
<protein>
    <submittedName>
        <fullName evidence="2">Uncharacterized protein</fullName>
    </submittedName>
</protein>
<accession>A0A0A2Y3B9</accession>
<dbReference type="AlphaFoldDB" id="A0A0A2Y3B9"/>
<feature type="chain" id="PRO_5001997025" evidence="1">
    <location>
        <begin position="23"/>
        <end position="118"/>
    </location>
</feature>
<comment type="caution">
    <text evidence="2">The sequence shown here is derived from an EMBL/GenBank/DDBJ whole genome shotgun (WGS) entry which is preliminary data.</text>
</comment>
<gene>
    <name evidence="2" type="ORF">JP32_05790</name>
</gene>
<dbReference type="EMBL" id="JPXS01000026">
    <property type="protein sequence ID" value="KGQ32004.1"/>
    <property type="molecule type" value="Genomic_DNA"/>
</dbReference>
<name>A0A0A2Y3B9_9PAST</name>
<dbReference type="Proteomes" id="UP000030526">
    <property type="component" value="Unassembled WGS sequence"/>
</dbReference>
<reference evidence="2 3" key="1">
    <citation type="submission" date="2014-08" db="EMBL/GenBank/DDBJ databases">
        <title>Chaperone-usher fimbriae in a diverse selection of Gallibacterium genomes.</title>
        <authorList>
            <person name="Kudirkiene E."/>
            <person name="Bager R.J."/>
            <person name="Johnson T.J."/>
            <person name="Bojesen A.M."/>
        </authorList>
    </citation>
    <scope>NUCLEOTIDE SEQUENCE [LARGE SCALE GENOMIC DNA]</scope>
    <source>
        <strain evidence="2 3">20558/3kl.</strain>
    </source>
</reference>
<keyword evidence="1" id="KW-0732">Signal</keyword>
<evidence type="ECO:0000313" key="3">
    <source>
        <dbReference type="Proteomes" id="UP000030526"/>
    </source>
</evidence>
<dbReference type="RefSeq" id="WP_039083994.1">
    <property type="nucleotide sequence ID" value="NZ_JPXS01000026.1"/>
</dbReference>
<sequence>MKNLFKLFSAVSLTFTAINAYALTDKIEINITGKKVSENQRCKLTFKNTKNVLAQCIARDMQAHAKAKNSCPSDMTMIGIADDCAFKTRSFSDDAGNIQYFIYNSKGNIINQLNEGEK</sequence>
<organism evidence="2 3">
    <name type="scientific">Gallibacterium anatis</name>
    <dbReference type="NCBI Taxonomy" id="750"/>
    <lineage>
        <taxon>Bacteria</taxon>
        <taxon>Pseudomonadati</taxon>
        <taxon>Pseudomonadota</taxon>
        <taxon>Gammaproteobacteria</taxon>
        <taxon>Pasteurellales</taxon>
        <taxon>Pasteurellaceae</taxon>
        <taxon>Gallibacterium</taxon>
    </lineage>
</organism>